<dbReference type="EMBL" id="JBBNAF010000004">
    <property type="protein sequence ID" value="KAK9151346.1"/>
    <property type="molecule type" value="Genomic_DNA"/>
</dbReference>
<comment type="caution">
    <text evidence="2">The sequence shown here is derived from an EMBL/GenBank/DDBJ whole genome shotgun (WGS) entry which is preliminary data.</text>
</comment>
<dbReference type="Gene3D" id="3.20.20.100">
    <property type="entry name" value="NADP-dependent oxidoreductase domain"/>
    <property type="match status" value="1"/>
</dbReference>
<evidence type="ECO:0000256" key="1">
    <source>
        <dbReference type="SAM" id="MobiDB-lite"/>
    </source>
</evidence>
<feature type="compositionally biased region" description="Basic and acidic residues" evidence="1">
    <location>
        <begin position="72"/>
        <end position="85"/>
    </location>
</feature>
<dbReference type="InterPro" id="IPR036812">
    <property type="entry name" value="NAD(P)_OxRdtase_dom_sf"/>
</dbReference>
<protein>
    <submittedName>
        <fullName evidence="2">Uncharacterized protein</fullName>
    </submittedName>
</protein>
<evidence type="ECO:0000313" key="3">
    <source>
        <dbReference type="Proteomes" id="UP001420932"/>
    </source>
</evidence>
<dbReference type="Proteomes" id="UP001420932">
    <property type="component" value="Unassembled WGS sequence"/>
</dbReference>
<accession>A0AAP0PSH3</accession>
<dbReference type="SUPFAM" id="SSF51430">
    <property type="entry name" value="NAD(P)-linked oxidoreductase"/>
    <property type="match status" value="1"/>
</dbReference>
<organism evidence="2 3">
    <name type="scientific">Stephania yunnanensis</name>
    <dbReference type="NCBI Taxonomy" id="152371"/>
    <lineage>
        <taxon>Eukaryota</taxon>
        <taxon>Viridiplantae</taxon>
        <taxon>Streptophyta</taxon>
        <taxon>Embryophyta</taxon>
        <taxon>Tracheophyta</taxon>
        <taxon>Spermatophyta</taxon>
        <taxon>Magnoliopsida</taxon>
        <taxon>Ranunculales</taxon>
        <taxon>Menispermaceae</taxon>
        <taxon>Menispermoideae</taxon>
        <taxon>Cissampelideae</taxon>
        <taxon>Stephania</taxon>
    </lineage>
</organism>
<gene>
    <name evidence="2" type="ORF">Syun_009655</name>
</gene>
<sequence length="147" mass="17290">MELVLDPDLSSLLAEEVRIHTFLERAKRSRRLKTIDNDEHQYISEEGEIQRKQEEKLIKHKKLRKMQKKLKNGKDTSWGRDPQAKNEAKVGEALADAFRAGLVKEKLFITTKLWNSDHGHAIEACKDSLKKLHWIMWTRILFTFLLL</sequence>
<feature type="region of interest" description="Disordered" evidence="1">
    <location>
        <begin position="66"/>
        <end position="85"/>
    </location>
</feature>
<keyword evidence="3" id="KW-1185">Reference proteome</keyword>
<dbReference type="AlphaFoldDB" id="A0AAP0PSH3"/>
<reference evidence="2 3" key="1">
    <citation type="submission" date="2024-01" db="EMBL/GenBank/DDBJ databases">
        <title>Genome assemblies of Stephania.</title>
        <authorList>
            <person name="Yang L."/>
        </authorList>
    </citation>
    <scope>NUCLEOTIDE SEQUENCE [LARGE SCALE GENOMIC DNA]</scope>
    <source>
        <strain evidence="2">YNDBR</strain>
        <tissue evidence="2">Leaf</tissue>
    </source>
</reference>
<proteinExistence type="predicted"/>
<evidence type="ECO:0000313" key="2">
    <source>
        <dbReference type="EMBL" id="KAK9151346.1"/>
    </source>
</evidence>
<name>A0AAP0PSH3_9MAGN</name>